<dbReference type="EMBL" id="CAJOBJ010031760">
    <property type="protein sequence ID" value="CAF4277284.1"/>
    <property type="molecule type" value="Genomic_DNA"/>
</dbReference>
<dbReference type="EMBL" id="CAJOBH010010303">
    <property type="protein sequence ID" value="CAF4156060.1"/>
    <property type="molecule type" value="Genomic_DNA"/>
</dbReference>
<gene>
    <name evidence="2" type="ORF">BYL167_LOCUS21782</name>
    <name evidence="3" type="ORF">GIL414_LOCUS24826</name>
</gene>
<dbReference type="Proteomes" id="UP000681967">
    <property type="component" value="Unassembled WGS sequence"/>
</dbReference>
<feature type="region of interest" description="Disordered" evidence="1">
    <location>
        <begin position="1"/>
        <end position="28"/>
    </location>
</feature>
<feature type="non-terminal residue" evidence="3">
    <location>
        <position position="65"/>
    </location>
</feature>
<comment type="caution">
    <text evidence="3">The sequence shown here is derived from an EMBL/GenBank/DDBJ whole genome shotgun (WGS) entry which is preliminary data.</text>
</comment>
<evidence type="ECO:0000313" key="4">
    <source>
        <dbReference type="Proteomes" id="UP000681720"/>
    </source>
</evidence>
<protein>
    <submittedName>
        <fullName evidence="3">Uncharacterized protein</fullName>
    </submittedName>
</protein>
<evidence type="ECO:0000313" key="2">
    <source>
        <dbReference type="EMBL" id="CAF4156060.1"/>
    </source>
</evidence>
<reference evidence="3" key="1">
    <citation type="submission" date="2021-02" db="EMBL/GenBank/DDBJ databases">
        <authorList>
            <person name="Nowell W R."/>
        </authorList>
    </citation>
    <scope>NUCLEOTIDE SEQUENCE</scope>
</reference>
<accession>A0A8S2TA68</accession>
<organism evidence="3 4">
    <name type="scientific">Rotaria magnacalcarata</name>
    <dbReference type="NCBI Taxonomy" id="392030"/>
    <lineage>
        <taxon>Eukaryota</taxon>
        <taxon>Metazoa</taxon>
        <taxon>Spiralia</taxon>
        <taxon>Gnathifera</taxon>
        <taxon>Rotifera</taxon>
        <taxon>Eurotatoria</taxon>
        <taxon>Bdelloidea</taxon>
        <taxon>Philodinida</taxon>
        <taxon>Philodinidae</taxon>
        <taxon>Rotaria</taxon>
    </lineage>
</organism>
<sequence length="65" mass="7610">MATFDDIDTDEEEPLISKDVQRKSRTKKKMRTFDDEDEYNDDDEIENNTASKYVTKKIASSNDND</sequence>
<dbReference type="AlphaFoldDB" id="A0A8S2TA68"/>
<evidence type="ECO:0000256" key="1">
    <source>
        <dbReference type="SAM" id="MobiDB-lite"/>
    </source>
</evidence>
<feature type="compositionally biased region" description="Acidic residues" evidence="1">
    <location>
        <begin position="1"/>
        <end position="14"/>
    </location>
</feature>
<proteinExistence type="predicted"/>
<dbReference type="Proteomes" id="UP000681720">
    <property type="component" value="Unassembled WGS sequence"/>
</dbReference>
<evidence type="ECO:0000313" key="3">
    <source>
        <dbReference type="EMBL" id="CAF4277284.1"/>
    </source>
</evidence>
<name>A0A8S2TA68_9BILA</name>